<evidence type="ECO:0000256" key="1">
    <source>
        <dbReference type="ARBA" id="ARBA00000847"/>
    </source>
</evidence>
<dbReference type="RefSeq" id="WP_114768477.1">
    <property type="nucleotide sequence ID" value="NZ_QQBB01000001.1"/>
</dbReference>
<evidence type="ECO:0000259" key="8">
    <source>
        <dbReference type="PROSITE" id="PS51462"/>
    </source>
</evidence>
<dbReference type="PROSITE" id="PS51462">
    <property type="entry name" value="NUDIX"/>
    <property type="match status" value="1"/>
</dbReference>
<organism evidence="9 10">
    <name type="scientific">Microvirga subterranea</name>
    <dbReference type="NCBI Taxonomy" id="186651"/>
    <lineage>
        <taxon>Bacteria</taxon>
        <taxon>Pseudomonadati</taxon>
        <taxon>Pseudomonadota</taxon>
        <taxon>Alphaproteobacteria</taxon>
        <taxon>Hyphomicrobiales</taxon>
        <taxon>Methylobacteriaceae</taxon>
        <taxon>Microvirga</taxon>
    </lineage>
</organism>
<keyword evidence="10" id="KW-1185">Reference proteome</keyword>
<dbReference type="CDD" id="cd03424">
    <property type="entry name" value="NUDIX_ADPRase_Nudt5_UGPPase_Nudt14"/>
    <property type="match status" value="1"/>
</dbReference>
<reference evidence="9 10" key="1">
    <citation type="submission" date="2018-07" db="EMBL/GenBank/DDBJ databases">
        <title>Genomic Encyclopedia of Type Strains, Phase IV (KMG-IV): sequencing the most valuable type-strain genomes for metagenomic binning, comparative biology and taxonomic classification.</title>
        <authorList>
            <person name="Goeker M."/>
        </authorList>
    </citation>
    <scope>NUCLEOTIDE SEQUENCE [LARGE SCALE GENOMIC DNA]</scope>
    <source>
        <strain evidence="9 10">DSM 14364</strain>
    </source>
</reference>
<evidence type="ECO:0000313" key="9">
    <source>
        <dbReference type="EMBL" id="RDI62350.1"/>
    </source>
</evidence>
<dbReference type="GO" id="GO:0006753">
    <property type="term" value="P:nucleoside phosphate metabolic process"/>
    <property type="evidence" value="ECO:0007669"/>
    <property type="project" value="TreeGrafter"/>
</dbReference>
<dbReference type="GO" id="GO:0016787">
    <property type="term" value="F:hydrolase activity"/>
    <property type="evidence" value="ECO:0007669"/>
    <property type="project" value="UniProtKB-KW"/>
</dbReference>
<dbReference type="OrthoDB" id="7996793at2"/>
<evidence type="ECO:0000256" key="4">
    <source>
        <dbReference type="ARBA" id="ARBA00016377"/>
    </source>
</evidence>
<dbReference type="Pfam" id="PF00293">
    <property type="entry name" value="NUDIX"/>
    <property type="match status" value="1"/>
</dbReference>
<dbReference type="Gene3D" id="3.90.79.10">
    <property type="entry name" value="Nucleoside Triphosphate Pyrophosphohydrolase"/>
    <property type="match status" value="1"/>
</dbReference>
<dbReference type="GO" id="GO:0005829">
    <property type="term" value="C:cytosol"/>
    <property type="evidence" value="ECO:0007669"/>
    <property type="project" value="TreeGrafter"/>
</dbReference>
<comment type="cofactor">
    <cofactor evidence="2">
        <name>Mg(2+)</name>
        <dbReference type="ChEBI" id="CHEBI:18420"/>
    </cofactor>
</comment>
<proteinExistence type="inferred from homology"/>
<protein>
    <recommendedName>
        <fullName evidence="4">GDP-mannose pyrophosphatase</fullName>
    </recommendedName>
    <alternativeName>
        <fullName evidence="6">GDP-mannose hydrolase</fullName>
    </alternativeName>
    <alternativeName>
        <fullName evidence="7">GDPMK</fullName>
    </alternativeName>
</protein>
<gene>
    <name evidence="9" type="ORF">DES45_101620</name>
</gene>
<dbReference type="PROSITE" id="PS00893">
    <property type="entry name" value="NUDIX_BOX"/>
    <property type="match status" value="1"/>
</dbReference>
<keyword evidence="5" id="KW-0378">Hydrolase</keyword>
<evidence type="ECO:0000256" key="2">
    <source>
        <dbReference type="ARBA" id="ARBA00001946"/>
    </source>
</evidence>
<name>A0A370HVL7_9HYPH</name>
<sequence length="177" mass="19252">MRCETLSSETIYEDPWTRIVRDDIRYADGHTGRYTVVVKPPGVSVIVLTQARTVVLTKEFRYAYGDYSIEAVSGAIEPGETPLDAARRELAEEVGMMAGTMTSLGLVHPFTAGVHSPSHLFLAEGLGPTPSRPDPGEYIEPVEMMLSEAVDAVIAGQIVHAPTCLALLFAERHLIGR</sequence>
<dbReference type="PANTHER" id="PTHR11839">
    <property type="entry name" value="UDP/ADP-SUGAR PYROPHOSPHATASE"/>
    <property type="match status" value="1"/>
</dbReference>
<evidence type="ECO:0000313" key="10">
    <source>
        <dbReference type="Proteomes" id="UP000254925"/>
    </source>
</evidence>
<comment type="caution">
    <text evidence="9">The sequence shown here is derived from an EMBL/GenBank/DDBJ whole genome shotgun (WGS) entry which is preliminary data.</text>
</comment>
<comment type="similarity">
    <text evidence="3">Belongs to the Nudix hydrolase family. NudK subfamily.</text>
</comment>
<dbReference type="InterPro" id="IPR020084">
    <property type="entry name" value="NUDIX_hydrolase_CS"/>
</dbReference>
<evidence type="ECO:0000256" key="6">
    <source>
        <dbReference type="ARBA" id="ARBA00032162"/>
    </source>
</evidence>
<dbReference type="InterPro" id="IPR000086">
    <property type="entry name" value="NUDIX_hydrolase_dom"/>
</dbReference>
<dbReference type="InterPro" id="IPR015797">
    <property type="entry name" value="NUDIX_hydrolase-like_dom_sf"/>
</dbReference>
<evidence type="ECO:0000256" key="5">
    <source>
        <dbReference type="ARBA" id="ARBA00022801"/>
    </source>
</evidence>
<feature type="domain" description="Nudix hydrolase" evidence="8">
    <location>
        <begin position="38"/>
        <end position="166"/>
    </location>
</feature>
<evidence type="ECO:0000256" key="7">
    <source>
        <dbReference type="ARBA" id="ARBA00032272"/>
    </source>
</evidence>
<dbReference type="PANTHER" id="PTHR11839:SF18">
    <property type="entry name" value="NUDIX HYDROLASE DOMAIN-CONTAINING PROTEIN"/>
    <property type="match status" value="1"/>
</dbReference>
<accession>A0A370HVL7</accession>
<dbReference type="EMBL" id="QQBB01000001">
    <property type="protein sequence ID" value="RDI62350.1"/>
    <property type="molecule type" value="Genomic_DNA"/>
</dbReference>
<dbReference type="SUPFAM" id="SSF55811">
    <property type="entry name" value="Nudix"/>
    <property type="match status" value="1"/>
</dbReference>
<comment type="catalytic activity">
    <reaction evidence="1">
        <text>GDP-alpha-D-mannose + H2O = alpha-D-mannose 1-phosphate + GMP + 2 H(+)</text>
        <dbReference type="Rhea" id="RHEA:27978"/>
        <dbReference type="ChEBI" id="CHEBI:15377"/>
        <dbReference type="ChEBI" id="CHEBI:15378"/>
        <dbReference type="ChEBI" id="CHEBI:57527"/>
        <dbReference type="ChEBI" id="CHEBI:58115"/>
        <dbReference type="ChEBI" id="CHEBI:58409"/>
    </reaction>
</comment>
<evidence type="ECO:0000256" key="3">
    <source>
        <dbReference type="ARBA" id="ARBA00007275"/>
    </source>
</evidence>
<dbReference type="AlphaFoldDB" id="A0A370HVL7"/>
<dbReference type="GO" id="GO:0019693">
    <property type="term" value="P:ribose phosphate metabolic process"/>
    <property type="evidence" value="ECO:0007669"/>
    <property type="project" value="TreeGrafter"/>
</dbReference>
<dbReference type="Proteomes" id="UP000254925">
    <property type="component" value="Unassembled WGS sequence"/>
</dbReference>